<accession>A0ABP8B6K5</accession>
<name>A0ABP8B6K5_9SPHI</name>
<dbReference type="Proteomes" id="UP001501772">
    <property type="component" value="Unassembled WGS sequence"/>
</dbReference>
<gene>
    <name evidence="2" type="ORF">GCM10022289_09130</name>
</gene>
<protein>
    <recommendedName>
        <fullName evidence="4">YcxB-like protein</fullName>
    </recommendedName>
</protein>
<keyword evidence="3" id="KW-1185">Reference proteome</keyword>
<proteinExistence type="predicted"/>
<evidence type="ECO:0000313" key="3">
    <source>
        <dbReference type="Proteomes" id="UP001501772"/>
    </source>
</evidence>
<sequence length="124" mass="14681">MKLDVMNKTLPFWNPFSAFAMGIVMIAVLRMQGLYKQYKQASKLKSENVHITISDVAITYRAETHELKFLWPYFKFYRLNGTLIIIAKDITNKNTLVIDRNEINEDEFKFLQSLLFDKKILNRK</sequence>
<comment type="caution">
    <text evidence="2">The sequence shown here is derived from an EMBL/GenBank/DDBJ whole genome shotgun (WGS) entry which is preliminary data.</text>
</comment>
<organism evidence="2 3">
    <name type="scientific">Pedobacter jeongneungensis</name>
    <dbReference type="NCBI Taxonomy" id="947309"/>
    <lineage>
        <taxon>Bacteria</taxon>
        <taxon>Pseudomonadati</taxon>
        <taxon>Bacteroidota</taxon>
        <taxon>Sphingobacteriia</taxon>
        <taxon>Sphingobacteriales</taxon>
        <taxon>Sphingobacteriaceae</taxon>
        <taxon>Pedobacter</taxon>
    </lineage>
</organism>
<evidence type="ECO:0008006" key="4">
    <source>
        <dbReference type="Google" id="ProtNLM"/>
    </source>
</evidence>
<feature type="transmembrane region" description="Helical" evidence="1">
    <location>
        <begin position="12"/>
        <end position="29"/>
    </location>
</feature>
<keyword evidence="1" id="KW-0472">Membrane</keyword>
<reference evidence="3" key="1">
    <citation type="journal article" date="2019" name="Int. J. Syst. Evol. Microbiol.">
        <title>The Global Catalogue of Microorganisms (GCM) 10K type strain sequencing project: providing services to taxonomists for standard genome sequencing and annotation.</title>
        <authorList>
            <consortium name="The Broad Institute Genomics Platform"/>
            <consortium name="The Broad Institute Genome Sequencing Center for Infectious Disease"/>
            <person name="Wu L."/>
            <person name="Ma J."/>
        </authorList>
    </citation>
    <scope>NUCLEOTIDE SEQUENCE [LARGE SCALE GENOMIC DNA]</scope>
    <source>
        <strain evidence="3">JCM 17626</strain>
    </source>
</reference>
<dbReference type="EMBL" id="BAABBY010000002">
    <property type="protein sequence ID" value="GAA4199182.1"/>
    <property type="molecule type" value="Genomic_DNA"/>
</dbReference>
<keyword evidence="1" id="KW-1133">Transmembrane helix</keyword>
<keyword evidence="1" id="KW-0812">Transmembrane</keyword>
<evidence type="ECO:0000256" key="1">
    <source>
        <dbReference type="SAM" id="Phobius"/>
    </source>
</evidence>
<evidence type="ECO:0000313" key="2">
    <source>
        <dbReference type="EMBL" id="GAA4199182.1"/>
    </source>
</evidence>